<dbReference type="SUPFAM" id="SSF54593">
    <property type="entry name" value="Glyoxalase/Bleomycin resistance protein/Dihydroxybiphenyl dioxygenase"/>
    <property type="match status" value="1"/>
</dbReference>
<dbReference type="InterPro" id="IPR004360">
    <property type="entry name" value="Glyas_Fos-R_dOase_dom"/>
</dbReference>
<dbReference type="Proteomes" id="UP000286482">
    <property type="component" value="Unassembled WGS sequence"/>
</dbReference>
<comment type="caution">
    <text evidence="5">The sequence shown here is derived from an EMBL/GenBank/DDBJ whole genome shotgun (WGS) entry which is preliminary data.</text>
</comment>
<keyword evidence="6" id="KW-1185">Reference proteome</keyword>
<dbReference type="InterPro" id="IPR037523">
    <property type="entry name" value="VOC_core"/>
</dbReference>
<dbReference type="InterPro" id="IPR036452">
    <property type="entry name" value="Ribo_hydro-like"/>
</dbReference>
<dbReference type="GO" id="GO:0008477">
    <property type="term" value="F:purine nucleosidase activity"/>
    <property type="evidence" value="ECO:0007669"/>
    <property type="project" value="TreeGrafter"/>
</dbReference>
<dbReference type="AlphaFoldDB" id="A0A420EDR9"/>
<organism evidence="5 6">
    <name type="scientific">Alginatibacterium sediminis</name>
    <dbReference type="NCBI Taxonomy" id="2164068"/>
    <lineage>
        <taxon>Bacteria</taxon>
        <taxon>Pseudomonadati</taxon>
        <taxon>Pseudomonadota</taxon>
        <taxon>Gammaproteobacteria</taxon>
        <taxon>Alteromonadales</taxon>
        <taxon>Alteromonadaceae</taxon>
        <taxon>Alginatibacterium</taxon>
    </lineage>
</organism>
<protein>
    <submittedName>
        <fullName evidence="5">Nucleoside hydrolase</fullName>
    </submittedName>
</protein>
<dbReference type="GO" id="GO:0005829">
    <property type="term" value="C:cytosol"/>
    <property type="evidence" value="ECO:0007669"/>
    <property type="project" value="TreeGrafter"/>
</dbReference>
<dbReference type="GO" id="GO:0004462">
    <property type="term" value="F:lactoylglutathione lyase activity"/>
    <property type="evidence" value="ECO:0007669"/>
    <property type="project" value="InterPro"/>
</dbReference>
<accession>A0A420EDR9</accession>
<keyword evidence="3" id="KW-0326">Glycosidase</keyword>
<keyword evidence="2 5" id="KW-0378">Hydrolase</keyword>
<dbReference type="GO" id="GO:0046872">
    <property type="term" value="F:metal ion binding"/>
    <property type="evidence" value="ECO:0007669"/>
    <property type="project" value="UniProtKB-KW"/>
</dbReference>
<dbReference type="EMBL" id="RAQO01000005">
    <property type="protein sequence ID" value="RKF18821.1"/>
    <property type="molecule type" value="Genomic_DNA"/>
</dbReference>
<evidence type="ECO:0000259" key="4">
    <source>
        <dbReference type="PROSITE" id="PS51819"/>
    </source>
</evidence>
<dbReference type="RefSeq" id="WP_120354901.1">
    <property type="nucleotide sequence ID" value="NZ_RAQO01000005.1"/>
</dbReference>
<dbReference type="GO" id="GO:0006152">
    <property type="term" value="P:purine nucleoside catabolic process"/>
    <property type="evidence" value="ECO:0007669"/>
    <property type="project" value="TreeGrafter"/>
</dbReference>
<name>A0A420EDR9_9ALTE</name>
<dbReference type="PROSITE" id="PS00934">
    <property type="entry name" value="GLYOXALASE_I_1"/>
    <property type="match status" value="1"/>
</dbReference>
<evidence type="ECO:0000313" key="5">
    <source>
        <dbReference type="EMBL" id="RKF18821.1"/>
    </source>
</evidence>
<sequence>MNNIAIQKRIWIDTDITMGEKNGPFSYCDVDDGYAIASLLRSVEVDVVGVSSTLGNTDNINVSTRIATDFIAKYGPNSVQVSRGSSCPLKQCKVDDKPAAIEAMKQALEQGPLQILGIGAATNIALLLRHYPELKSNIQEVVLLAGRQSIDDHFISGSHQPKPFRDLNFEADPLAYAELLASGLNICLVPFEACSKVWIKQHDLLEMLGRSKVARHLAIKSEPWLVEWELVFGASGFNPFDMIAAAYCIRPQWFTIERWRAEIVQGESDTEKHAQKPYLICSEKLSSGPKVSYARVVSADCKDLLLERIKAHDMQHFVLGMSHVNIIVDDVAKASEFYSSALGFEQAFDDQGAIMDYQGVTMESFALDAGIENGEVDVDVRFMRHPQARLFLELMHYRKPQGKATLPPQPRTYDLGGPRHIALEVSNCTEVFNFLSEHEGVQMISSSSAYHPHKLDGFPITFFYWIDPYGVQWEMEEGRQVGLFRGIA</sequence>
<reference evidence="5 6" key="1">
    <citation type="submission" date="2018-09" db="EMBL/GenBank/DDBJ databases">
        <authorList>
            <person name="Wang Z."/>
        </authorList>
    </citation>
    <scope>NUCLEOTIDE SEQUENCE [LARGE SCALE GENOMIC DNA]</scope>
    <source>
        <strain evidence="5 6">ALS 81</strain>
    </source>
</reference>
<evidence type="ECO:0000256" key="1">
    <source>
        <dbReference type="ARBA" id="ARBA00022723"/>
    </source>
</evidence>
<dbReference type="Pfam" id="PF00903">
    <property type="entry name" value="Glyoxalase"/>
    <property type="match status" value="1"/>
</dbReference>
<dbReference type="InterPro" id="IPR023186">
    <property type="entry name" value="IUNH"/>
</dbReference>
<proteinExistence type="predicted"/>
<gene>
    <name evidence="5" type="ORF">DBZ36_10540</name>
</gene>
<dbReference type="PROSITE" id="PS51819">
    <property type="entry name" value="VOC"/>
    <property type="match status" value="1"/>
</dbReference>
<dbReference type="Pfam" id="PF01156">
    <property type="entry name" value="IU_nuc_hydro"/>
    <property type="match status" value="1"/>
</dbReference>
<keyword evidence="1" id="KW-0479">Metal-binding</keyword>
<evidence type="ECO:0000256" key="3">
    <source>
        <dbReference type="ARBA" id="ARBA00023295"/>
    </source>
</evidence>
<dbReference type="InterPro" id="IPR001910">
    <property type="entry name" value="Inosine/uridine_hydrolase_dom"/>
</dbReference>
<dbReference type="PANTHER" id="PTHR12304:SF59">
    <property type="entry name" value="INOSINE-URIDINE PREFERRING NUCLEOSIDE HYDROLASE FAMILY PROTEIN"/>
    <property type="match status" value="1"/>
</dbReference>
<evidence type="ECO:0000256" key="2">
    <source>
        <dbReference type="ARBA" id="ARBA00022801"/>
    </source>
</evidence>
<dbReference type="Gene3D" id="3.90.245.10">
    <property type="entry name" value="Ribonucleoside hydrolase-like"/>
    <property type="match status" value="1"/>
</dbReference>
<dbReference type="OrthoDB" id="9797882at2"/>
<dbReference type="PANTHER" id="PTHR12304">
    <property type="entry name" value="INOSINE-URIDINE PREFERRING NUCLEOSIDE HYDROLASE"/>
    <property type="match status" value="1"/>
</dbReference>
<dbReference type="InterPro" id="IPR029068">
    <property type="entry name" value="Glyas_Bleomycin-R_OHBP_Dase"/>
</dbReference>
<dbReference type="InterPro" id="IPR018146">
    <property type="entry name" value="Glyoxalase_1_CS"/>
</dbReference>
<dbReference type="SUPFAM" id="SSF53590">
    <property type="entry name" value="Nucleoside hydrolase"/>
    <property type="match status" value="1"/>
</dbReference>
<feature type="domain" description="VOC" evidence="4">
    <location>
        <begin position="320"/>
        <end position="478"/>
    </location>
</feature>
<evidence type="ECO:0000313" key="6">
    <source>
        <dbReference type="Proteomes" id="UP000286482"/>
    </source>
</evidence>
<dbReference type="Gene3D" id="3.10.180.10">
    <property type="entry name" value="2,3-Dihydroxybiphenyl 1,2-Dioxygenase, domain 1"/>
    <property type="match status" value="1"/>
</dbReference>